<dbReference type="KEGG" id="mme:Marme_3646"/>
<evidence type="ECO:0000313" key="2">
    <source>
        <dbReference type="Proteomes" id="UP000001062"/>
    </source>
</evidence>
<dbReference type="PATRIC" id="fig|717774.3.peg.3757"/>
<dbReference type="EMBL" id="CP002583">
    <property type="protein sequence ID" value="ADZ92858.1"/>
    <property type="molecule type" value="Genomic_DNA"/>
</dbReference>
<dbReference type="AlphaFoldDB" id="F2JVA0"/>
<dbReference type="Proteomes" id="UP000001062">
    <property type="component" value="Chromosome"/>
</dbReference>
<keyword evidence="2" id="KW-1185">Reference proteome</keyword>
<protein>
    <submittedName>
        <fullName evidence="1">Uncharacterized protein</fullName>
    </submittedName>
</protein>
<organism evidence="1 2">
    <name type="scientific">Marinomonas mediterranea (strain ATCC 700492 / JCM 21426 / NBRC 103028 / MMB-1)</name>
    <dbReference type="NCBI Taxonomy" id="717774"/>
    <lineage>
        <taxon>Bacteria</taxon>
        <taxon>Pseudomonadati</taxon>
        <taxon>Pseudomonadota</taxon>
        <taxon>Gammaproteobacteria</taxon>
        <taxon>Oceanospirillales</taxon>
        <taxon>Oceanospirillaceae</taxon>
        <taxon>Marinomonas</taxon>
    </lineage>
</organism>
<gene>
    <name evidence="1" type="ordered locus">Marme_3646</name>
</gene>
<dbReference type="STRING" id="717774.Marme_3646"/>
<name>F2JVA0_MARM1</name>
<evidence type="ECO:0000313" key="1">
    <source>
        <dbReference type="EMBL" id="ADZ92858.1"/>
    </source>
</evidence>
<accession>F2JVA0</accession>
<proteinExistence type="predicted"/>
<dbReference type="HOGENOM" id="CLU_1011219_0_0_6"/>
<reference evidence="1 2" key="1">
    <citation type="journal article" date="2012" name="Stand. Genomic Sci.">
        <title>Complete genome sequence of the melanogenic marine bacterium Marinomonas mediterranea type strain (MMB-1(T)).</title>
        <authorList>
            <person name="Lucas-Elio P."/>
            <person name="Goodwin L."/>
            <person name="Woyke T."/>
            <person name="Pitluck S."/>
            <person name="Nolan M."/>
            <person name="Kyrpides N.C."/>
            <person name="Detter J.C."/>
            <person name="Copeland A."/>
            <person name="Teshima H."/>
            <person name="Bruce D."/>
            <person name="Detter C."/>
            <person name="Tapia R."/>
            <person name="Han S."/>
            <person name="Land M.L."/>
            <person name="Ivanova N."/>
            <person name="Mikhailova N."/>
            <person name="Johnston A.W."/>
            <person name="Sanchez-Amat A."/>
        </authorList>
    </citation>
    <scope>NUCLEOTIDE SEQUENCE [LARGE SCALE GENOMIC DNA]</scope>
    <source>
        <strain evidence="2">ATCC 700492 / JCM 21426 / NBRC 103028 / MMB-1</strain>
    </source>
</reference>
<sequence>MAPYHAYQVECLSLMGSTVWLTSHSANQGTVYRPALPWSIQTGIEPEHAASQANHTQVEFQSGVPERKPKSVVLGSATNGHSEPISSSVLNLKNELASGPELIVEDLQPIEEKSVQIEAPKEVVTGLPARVVMTGYWLASDLFILTDVPFSFSEQGALDKLALNLGKALLKREITEWRSSGFSWPDQLRNPYFATRQDWQIGAFESFLSTLFEVDKGGGSSGTAPVKSASGRLIVAGVNAQKMIKASSVDVDSSLLRIAEVESLPQMLKIPELRKEAWQVMQAAFKG</sequence>